<comment type="caution">
    <text evidence="1">The sequence shown here is derived from an EMBL/GenBank/DDBJ whole genome shotgun (WGS) entry which is preliminary data.</text>
</comment>
<proteinExistence type="predicted"/>
<sequence>MPEQVKRGVIQLEREERCKEGEEREVVARAGRCLRNWGPSERRNTSRVRGVHEHDCARVGPLLSFRGADGGAAGLVGNRQAYLNVDIEVARGRRCAGSLVGIRRRGGWCWRWKASEA</sequence>
<name>A0A1C7MC56_GRIFR</name>
<dbReference type="AlphaFoldDB" id="A0A1C7MC56"/>
<keyword evidence="2" id="KW-1185">Reference proteome</keyword>
<protein>
    <submittedName>
        <fullName evidence="1">Uncharacterized protein</fullName>
    </submittedName>
</protein>
<accession>A0A1C7MC56</accession>
<reference evidence="1 2" key="1">
    <citation type="submission" date="2016-03" db="EMBL/GenBank/DDBJ databases">
        <title>Whole genome sequencing of Grifola frondosa 9006-11.</title>
        <authorList>
            <person name="Min B."/>
            <person name="Park H."/>
            <person name="Kim J.-G."/>
            <person name="Cho H."/>
            <person name="Oh Y.-L."/>
            <person name="Kong W.-S."/>
            <person name="Choi I.-G."/>
        </authorList>
    </citation>
    <scope>NUCLEOTIDE SEQUENCE [LARGE SCALE GENOMIC DNA]</scope>
    <source>
        <strain evidence="1 2">9006-11</strain>
    </source>
</reference>
<evidence type="ECO:0000313" key="1">
    <source>
        <dbReference type="EMBL" id="OBZ74531.1"/>
    </source>
</evidence>
<evidence type="ECO:0000313" key="2">
    <source>
        <dbReference type="Proteomes" id="UP000092993"/>
    </source>
</evidence>
<dbReference type="Proteomes" id="UP000092993">
    <property type="component" value="Unassembled WGS sequence"/>
</dbReference>
<organism evidence="1 2">
    <name type="scientific">Grifola frondosa</name>
    <name type="common">Maitake</name>
    <name type="synonym">Polyporus frondosus</name>
    <dbReference type="NCBI Taxonomy" id="5627"/>
    <lineage>
        <taxon>Eukaryota</taxon>
        <taxon>Fungi</taxon>
        <taxon>Dikarya</taxon>
        <taxon>Basidiomycota</taxon>
        <taxon>Agaricomycotina</taxon>
        <taxon>Agaricomycetes</taxon>
        <taxon>Polyporales</taxon>
        <taxon>Grifolaceae</taxon>
        <taxon>Grifola</taxon>
    </lineage>
</organism>
<gene>
    <name evidence="1" type="ORF">A0H81_05789</name>
</gene>
<dbReference type="EMBL" id="LUGG01000005">
    <property type="protein sequence ID" value="OBZ74531.1"/>
    <property type="molecule type" value="Genomic_DNA"/>
</dbReference>